<dbReference type="InterPro" id="IPR046335">
    <property type="entry name" value="LacI/GalR-like_sensor"/>
</dbReference>
<gene>
    <name evidence="6" type="ORF">QQX02_09500</name>
</gene>
<keyword evidence="1" id="KW-0805">Transcription regulation</keyword>
<dbReference type="SUPFAM" id="SSF53822">
    <property type="entry name" value="Periplasmic binding protein-like I"/>
    <property type="match status" value="1"/>
</dbReference>
<dbReference type="Gene3D" id="3.40.50.2300">
    <property type="match status" value="2"/>
</dbReference>
<evidence type="ECO:0000256" key="2">
    <source>
        <dbReference type="ARBA" id="ARBA00023125"/>
    </source>
</evidence>
<dbReference type="PANTHER" id="PTHR30146">
    <property type="entry name" value="LACI-RELATED TRANSCRIPTIONAL REPRESSOR"/>
    <property type="match status" value="1"/>
</dbReference>
<dbReference type="Gene3D" id="1.10.260.40">
    <property type="entry name" value="lambda repressor-like DNA-binding domains"/>
    <property type="match status" value="1"/>
</dbReference>
<protein>
    <submittedName>
        <fullName evidence="6">LacI family DNA-binding transcriptional regulator</fullName>
    </submittedName>
</protein>
<dbReference type="RefSeq" id="WP_301142684.1">
    <property type="nucleotide sequence ID" value="NZ_JAUHQA010000001.1"/>
</dbReference>
<sequence>MTQVPSVGPKAGRREPYVSARPARATGKDRAYVRAAAPTLEAVAARAGVSRATVSRVVNGSPKVHPDSREAVRQAIAELGYVPNRAARSLVSQQSHAIALVVPEDITRFLGDVYFASIVAGITSRLEQSDYVLSLMVASQAPEGKMLRYLAGGAVDGVVVVSHHTSNHSLRQISELMPMVFGGRSAIPGVDAYVVDVNNVDGAAKATQRLIDRGCTNIATISGPLSMHSSLDRVEGWRRSLHDAGLMPGPVVDGDYSMLGGARAMREVLANYPEVDGVFVASDLMTSGAMPVVLERGLRIPEDIALVGYDDSPAVEACEIPLTTVRQPSEEMGREMADILLGVLSGDTDRPRTTIMPTTLIVRESA</sequence>
<accession>A0ABT8GJN2</accession>
<keyword evidence="3" id="KW-0804">Transcription</keyword>
<dbReference type="SMART" id="SM00354">
    <property type="entry name" value="HTH_LACI"/>
    <property type="match status" value="1"/>
</dbReference>
<dbReference type="SUPFAM" id="SSF47413">
    <property type="entry name" value="lambda repressor-like DNA-binding domains"/>
    <property type="match status" value="1"/>
</dbReference>
<dbReference type="InterPro" id="IPR000843">
    <property type="entry name" value="HTH_LacI"/>
</dbReference>
<dbReference type="Pfam" id="PF00356">
    <property type="entry name" value="LacI"/>
    <property type="match status" value="1"/>
</dbReference>
<name>A0ABT8GJN2_9MICO</name>
<keyword evidence="2 6" id="KW-0238">DNA-binding</keyword>
<evidence type="ECO:0000259" key="5">
    <source>
        <dbReference type="PROSITE" id="PS50932"/>
    </source>
</evidence>
<evidence type="ECO:0000256" key="4">
    <source>
        <dbReference type="SAM" id="MobiDB-lite"/>
    </source>
</evidence>
<dbReference type="PANTHER" id="PTHR30146:SF109">
    <property type="entry name" value="HTH-TYPE TRANSCRIPTIONAL REGULATOR GALS"/>
    <property type="match status" value="1"/>
</dbReference>
<evidence type="ECO:0000256" key="3">
    <source>
        <dbReference type="ARBA" id="ARBA00023163"/>
    </source>
</evidence>
<evidence type="ECO:0000313" key="6">
    <source>
        <dbReference type="EMBL" id="MDN4481156.1"/>
    </source>
</evidence>
<dbReference type="Proteomes" id="UP001172708">
    <property type="component" value="Unassembled WGS sequence"/>
</dbReference>
<dbReference type="Pfam" id="PF13377">
    <property type="entry name" value="Peripla_BP_3"/>
    <property type="match status" value="1"/>
</dbReference>
<organism evidence="6 7">
    <name type="scientific">Demequina muriae</name>
    <dbReference type="NCBI Taxonomy" id="3051664"/>
    <lineage>
        <taxon>Bacteria</taxon>
        <taxon>Bacillati</taxon>
        <taxon>Actinomycetota</taxon>
        <taxon>Actinomycetes</taxon>
        <taxon>Micrococcales</taxon>
        <taxon>Demequinaceae</taxon>
        <taxon>Demequina</taxon>
    </lineage>
</organism>
<feature type="domain" description="HTH lacI-type" evidence="5">
    <location>
        <begin position="38"/>
        <end position="92"/>
    </location>
</feature>
<dbReference type="CDD" id="cd06267">
    <property type="entry name" value="PBP1_LacI_sugar_binding-like"/>
    <property type="match status" value="1"/>
</dbReference>
<dbReference type="PROSITE" id="PS50932">
    <property type="entry name" value="HTH_LACI_2"/>
    <property type="match status" value="1"/>
</dbReference>
<dbReference type="InterPro" id="IPR028082">
    <property type="entry name" value="Peripla_BP_I"/>
</dbReference>
<reference evidence="6" key="1">
    <citation type="submission" date="2023-06" db="EMBL/GenBank/DDBJ databases">
        <title>Egi l300058.</title>
        <authorList>
            <person name="Gao L."/>
            <person name="Fang B.-Z."/>
            <person name="Li W.-J."/>
        </authorList>
    </citation>
    <scope>NUCLEOTIDE SEQUENCE</scope>
    <source>
        <strain evidence="6">EGI L300058</strain>
    </source>
</reference>
<evidence type="ECO:0000313" key="7">
    <source>
        <dbReference type="Proteomes" id="UP001172708"/>
    </source>
</evidence>
<keyword evidence="7" id="KW-1185">Reference proteome</keyword>
<dbReference type="InterPro" id="IPR010982">
    <property type="entry name" value="Lambda_DNA-bd_dom_sf"/>
</dbReference>
<feature type="region of interest" description="Disordered" evidence="4">
    <location>
        <begin position="1"/>
        <end position="23"/>
    </location>
</feature>
<dbReference type="GO" id="GO:0003677">
    <property type="term" value="F:DNA binding"/>
    <property type="evidence" value="ECO:0007669"/>
    <property type="project" value="UniProtKB-KW"/>
</dbReference>
<dbReference type="EMBL" id="JAUHQA010000001">
    <property type="protein sequence ID" value="MDN4481156.1"/>
    <property type="molecule type" value="Genomic_DNA"/>
</dbReference>
<evidence type="ECO:0000256" key="1">
    <source>
        <dbReference type="ARBA" id="ARBA00023015"/>
    </source>
</evidence>
<dbReference type="CDD" id="cd01392">
    <property type="entry name" value="HTH_LacI"/>
    <property type="match status" value="1"/>
</dbReference>
<comment type="caution">
    <text evidence="6">The sequence shown here is derived from an EMBL/GenBank/DDBJ whole genome shotgun (WGS) entry which is preliminary data.</text>
</comment>
<proteinExistence type="predicted"/>